<dbReference type="RefSeq" id="WP_369600706.1">
    <property type="nucleotide sequence ID" value="NZ_CP154858.1"/>
</dbReference>
<dbReference type="InterPro" id="IPR000847">
    <property type="entry name" value="LysR_HTH_N"/>
</dbReference>
<dbReference type="PANTHER" id="PTHR30579">
    <property type="entry name" value="TRANSCRIPTIONAL REGULATOR"/>
    <property type="match status" value="1"/>
</dbReference>
<gene>
    <name evidence="6" type="ORF">AAIA72_12810</name>
</gene>
<dbReference type="GO" id="GO:0003700">
    <property type="term" value="F:DNA-binding transcription factor activity"/>
    <property type="evidence" value="ECO:0007669"/>
    <property type="project" value="InterPro"/>
</dbReference>
<accession>A0AB39UTS2</accession>
<dbReference type="AlphaFoldDB" id="A0AB39UTS2"/>
<comment type="similarity">
    <text evidence="1">Belongs to the LysR transcriptional regulatory family.</text>
</comment>
<keyword evidence="2" id="KW-0805">Transcription regulation</keyword>
<evidence type="ECO:0000256" key="3">
    <source>
        <dbReference type="ARBA" id="ARBA00023125"/>
    </source>
</evidence>
<dbReference type="Pfam" id="PF00126">
    <property type="entry name" value="HTH_1"/>
    <property type="match status" value="1"/>
</dbReference>
<dbReference type="PRINTS" id="PR00039">
    <property type="entry name" value="HTHLYSR"/>
</dbReference>
<dbReference type="Gene3D" id="3.40.190.10">
    <property type="entry name" value="Periplasmic binding protein-like II"/>
    <property type="match status" value="2"/>
</dbReference>
<reference evidence="6" key="1">
    <citation type="submission" date="2024-05" db="EMBL/GenBank/DDBJ databases">
        <title>Genome sequencing of novel strain.</title>
        <authorList>
            <person name="Ganbat D."/>
            <person name="Ganbat S."/>
            <person name="Lee S.-J."/>
        </authorList>
    </citation>
    <scope>NUCLEOTIDE SEQUENCE</scope>
    <source>
        <strain evidence="6">SMD15-11</strain>
    </source>
</reference>
<dbReference type="PANTHER" id="PTHR30579:SF7">
    <property type="entry name" value="HTH-TYPE TRANSCRIPTIONAL REGULATOR LRHA-RELATED"/>
    <property type="match status" value="1"/>
</dbReference>
<dbReference type="InterPro" id="IPR050176">
    <property type="entry name" value="LTTR"/>
</dbReference>
<evidence type="ECO:0000313" key="6">
    <source>
        <dbReference type="EMBL" id="XDT71681.1"/>
    </source>
</evidence>
<organism evidence="6">
    <name type="scientific">Thermohahella caldifontis</name>
    <dbReference type="NCBI Taxonomy" id="3142973"/>
    <lineage>
        <taxon>Bacteria</taxon>
        <taxon>Pseudomonadati</taxon>
        <taxon>Pseudomonadota</taxon>
        <taxon>Gammaproteobacteria</taxon>
        <taxon>Oceanospirillales</taxon>
        <taxon>Hahellaceae</taxon>
        <taxon>Thermohahella</taxon>
    </lineage>
</organism>
<keyword evidence="4" id="KW-0804">Transcription</keyword>
<dbReference type="PROSITE" id="PS50931">
    <property type="entry name" value="HTH_LYSR"/>
    <property type="match status" value="1"/>
</dbReference>
<evidence type="ECO:0000256" key="4">
    <source>
        <dbReference type="ARBA" id="ARBA00023163"/>
    </source>
</evidence>
<dbReference type="InterPro" id="IPR005119">
    <property type="entry name" value="LysR_subst-bd"/>
</dbReference>
<dbReference type="Pfam" id="PF03466">
    <property type="entry name" value="LysR_substrate"/>
    <property type="match status" value="1"/>
</dbReference>
<dbReference type="EMBL" id="CP154858">
    <property type="protein sequence ID" value="XDT71681.1"/>
    <property type="molecule type" value="Genomic_DNA"/>
</dbReference>
<dbReference type="InterPro" id="IPR036390">
    <property type="entry name" value="WH_DNA-bd_sf"/>
</dbReference>
<sequence length="293" mass="31850">MRDIDIGLLRTFLTVVETGGMTPAARVLNMTQGAVSQQIRRLEDLFGMALFERRHKHLVLTPQGERLHARAAKLVSLNDETWLQMTQPGFTGEVRLGVPPDIIRPLMPAILRRFSRECPQVQITLVSEGTPCLLKALHKRELDVILTTEFEAAAPGDTLLTDPLVWIGAPRGEAAFQRPLPVSLGSGACAFRGQAVAALNRARLDWLAVCDVGNLESILATVEADMAVATYMNAFIPQGLERVPDEAGLPPLPLCHVNLRLPESGASPLAEALARTIRQGFAANQFRAASGQN</sequence>
<dbReference type="InterPro" id="IPR036388">
    <property type="entry name" value="WH-like_DNA-bd_sf"/>
</dbReference>
<keyword evidence="3" id="KW-0238">DNA-binding</keyword>
<dbReference type="Gene3D" id="1.10.10.10">
    <property type="entry name" value="Winged helix-like DNA-binding domain superfamily/Winged helix DNA-binding domain"/>
    <property type="match status" value="1"/>
</dbReference>
<evidence type="ECO:0000256" key="2">
    <source>
        <dbReference type="ARBA" id="ARBA00023015"/>
    </source>
</evidence>
<dbReference type="GO" id="GO:0003677">
    <property type="term" value="F:DNA binding"/>
    <property type="evidence" value="ECO:0007669"/>
    <property type="project" value="UniProtKB-KW"/>
</dbReference>
<evidence type="ECO:0000256" key="1">
    <source>
        <dbReference type="ARBA" id="ARBA00009437"/>
    </source>
</evidence>
<feature type="domain" description="HTH lysR-type" evidence="5">
    <location>
        <begin position="4"/>
        <end position="61"/>
    </location>
</feature>
<protein>
    <submittedName>
        <fullName evidence="6">LysR family transcriptional regulator</fullName>
    </submittedName>
</protein>
<dbReference type="SUPFAM" id="SSF46785">
    <property type="entry name" value="Winged helix' DNA-binding domain"/>
    <property type="match status" value="1"/>
</dbReference>
<dbReference type="KEGG" id="tcd:AAIA72_12810"/>
<proteinExistence type="inferred from homology"/>
<dbReference type="SUPFAM" id="SSF53850">
    <property type="entry name" value="Periplasmic binding protein-like II"/>
    <property type="match status" value="1"/>
</dbReference>
<name>A0AB39UTS2_9GAMM</name>
<dbReference type="FunFam" id="1.10.10.10:FF:000001">
    <property type="entry name" value="LysR family transcriptional regulator"/>
    <property type="match status" value="1"/>
</dbReference>
<evidence type="ECO:0000259" key="5">
    <source>
        <dbReference type="PROSITE" id="PS50931"/>
    </source>
</evidence>